<gene>
    <name evidence="1" type="ORF">QZM33_25740</name>
</gene>
<dbReference type="EMBL" id="JAUJRV010000029">
    <property type="protein sequence ID" value="MDN7798348.1"/>
    <property type="molecule type" value="Genomic_DNA"/>
</dbReference>
<dbReference type="RefSeq" id="WP_146123430.1">
    <property type="nucleotide sequence ID" value="NZ_JAUJRV010000029.1"/>
</dbReference>
<protein>
    <submittedName>
        <fullName evidence="1">Uncharacterized protein</fullName>
    </submittedName>
</protein>
<name>A0AAW7TC52_BURVI</name>
<organism evidence="1 2">
    <name type="scientific">Burkholderia vietnamiensis</name>
    <dbReference type="NCBI Taxonomy" id="60552"/>
    <lineage>
        <taxon>Bacteria</taxon>
        <taxon>Pseudomonadati</taxon>
        <taxon>Pseudomonadota</taxon>
        <taxon>Betaproteobacteria</taxon>
        <taxon>Burkholderiales</taxon>
        <taxon>Burkholderiaceae</taxon>
        <taxon>Burkholderia</taxon>
        <taxon>Burkholderia cepacia complex</taxon>
    </lineage>
</organism>
<reference evidence="1" key="1">
    <citation type="submission" date="2023-07" db="EMBL/GenBank/DDBJ databases">
        <title>A collection of bacterial strains from the Burkholderia cepacia Research Laboratory and Repository.</title>
        <authorList>
            <person name="Lipuma J."/>
            <person name="Spilker T."/>
            <person name="Caverly L."/>
        </authorList>
    </citation>
    <scope>NUCLEOTIDE SEQUENCE</scope>
    <source>
        <strain evidence="1">AU44268</strain>
    </source>
</reference>
<comment type="caution">
    <text evidence="1">The sequence shown here is derived from an EMBL/GenBank/DDBJ whole genome shotgun (WGS) entry which is preliminary data.</text>
</comment>
<evidence type="ECO:0000313" key="2">
    <source>
        <dbReference type="Proteomes" id="UP001171620"/>
    </source>
</evidence>
<proteinExistence type="predicted"/>
<evidence type="ECO:0000313" key="1">
    <source>
        <dbReference type="EMBL" id="MDN7798348.1"/>
    </source>
</evidence>
<sequence>MERKVKSTHEYDAQIARANEANALLSNPILNEVLDKMESEATQKMIDSLDQAQRELQWHKVRAVKDFKQELKMISATGRIAAEKKKTAGSQ</sequence>
<dbReference type="AlphaFoldDB" id="A0AAW7TC52"/>
<dbReference type="Proteomes" id="UP001171620">
    <property type="component" value="Unassembled WGS sequence"/>
</dbReference>
<accession>A0AAW7TC52</accession>